<comment type="caution">
    <text evidence="1">The sequence shown here is derived from an EMBL/GenBank/DDBJ whole genome shotgun (WGS) entry which is preliminary data.</text>
</comment>
<gene>
    <name evidence="1" type="ORF">O181_078754</name>
</gene>
<reference evidence="1" key="1">
    <citation type="submission" date="2021-03" db="EMBL/GenBank/DDBJ databases">
        <title>Draft genome sequence of rust myrtle Austropuccinia psidii MF-1, a brazilian biotype.</title>
        <authorList>
            <person name="Quecine M.C."/>
            <person name="Pachon D.M.R."/>
            <person name="Bonatelli M.L."/>
            <person name="Correr F.H."/>
            <person name="Franceschini L.M."/>
            <person name="Leite T.F."/>
            <person name="Margarido G.R.A."/>
            <person name="Almeida C.A."/>
            <person name="Ferrarezi J.A."/>
            <person name="Labate C.A."/>
        </authorList>
    </citation>
    <scope>NUCLEOTIDE SEQUENCE</scope>
    <source>
        <strain evidence="1">MF-1</strain>
    </source>
</reference>
<name>A0A9Q3FH43_9BASI</name>
<dbReference type="EMBL" id="AVOT02043631">
    <property type="protein sequence ID" value="MBW0539039.1"/>
    <property type="molecule type" value="Genomic_DNA"/>
</dbReference>
<sequence>MVHMKILQECGGELESSLRSRLIEPCSTEEYISSPEDIVTRTKIGRKWKKIDIKSSNKQFVRKEKQKEDLKLTTSNTNEPRKYHECGGIGSLANDCLKKEKIN</sequence>
<accession>A0A9Q3FH43</accession>
<keyword evidence="2" id="KW-1185">Reference proteome</keyword>
<evidence type="ECO:0000313" key="2">
    <source>
        <dbReference type="Proteomes" id="UP000765509"/>
    </source>
</evidence>
<evidence type="ECO:0000313" key="1">
    <source>
        <dbReference type="EMBL" id="MBW0539039.1"/>
    </source>
</evidence>
<protein>
    <submittedName>
        <fullName evidence="1">Uncharacterized protein</fullName>
    </submittedName>
</protein>
<dbReference type="AlphaFoldDB" id="A0A9Q3FH43"/>
<dbReference type="Proteomes" id="UP000765509">
    <property type="component" value="Unassembled WGS sequence"/>
</dbReference>
<organism evidence="1 2">
    <name type="scientific">Austropuccinia psidii MF-1</name>
    <dbReference type="NCBI Taxonomy" id="1389203"/>
    <lineage>
        <taxon>Eukaryota</taxon>
        <taxon>Fungi</taxon>
        <taxon>Dikarya</taxon>
        <taxon>Basidiomycota</taxon>
        <taxon>Pucciniomycotina</taxon>
        <taxon>Pucciniomycetes</taxon>
        <taxon>Pucciniales</taxon>
        <taxon>Sphaerophragmiaceae</taxon>
        <taxon>Austropuccinia</taxon>
    </lineage>
</organism>
<proteinExistence type="predicted"/>